<sequence>MRPPSSSPGRHRDQDDDGGDDDDEDDGCNCTDWLPPQDDGRAPRGSDHSAVSSVAAPAAGLDGDKDVGEVEDVAVDIGSDGRVDFDDDADDALMTDARLASDVHVNGHADEDGFNFGSGSDDTFIDDPAHYLQNLYVPSDHDLDMSDSDGGAPLDEIVVATNILTSINFDFDPELGLFIGSNGHGGEAGDTYSDDDDDDDDDDNDEIAATPAHHPNALPPPFPFPFLHSSHSAPSTMSPHLPAASWAIDLPVDDDGDDYLDQNVPTIFVPHEPQSPFFDNFIDNLPPVQLSNPNPTILGSENLGLIDFLREWAHDGCFLPGHRPARPPHLHEVHEQSRAEVQDVAYADLVGDECDFQGLNWASMETTRAAARRRRRHTYRNYVNQSGSDNWTPKWDDRFIPSKDSFVRFRRMNFRPDVSLAHFQLRSVLACPSRTKAYYSSPSGINRMNLASKKTDLVMNLREFPALGGVISTLDADCGVLMGGTFNGDYCLKSVDSDDKREFSEGQISPDGITNHLKIHLPRRSSRPVASIASNDRGFRVMDIETEKFILQATYPFALNCSALSPDRRLRVVVGDNPNVLIANADTGAILQELKGHRDYGFACDWSDDGWTVATGFQDKAVKIWDARKWCDTSGVSTALCTVRSEMAGVRGLRFSPGGSGKPILVAAEEADFINVIDAQTFCTKQTIDVFSEIGGLAFTNEGQDLNILCCDAHRGGLLQLERCGRGPEPLLENAWLRHTAPYPWLVGREDEEMEWPGKWSRGRMPTLLEGPEPF</sequence>
<dbReference type="STRING" id="45235.A0A2K3Q8U3"/>
<reference evidence="3 4" key="1">
    <citation type="submission" date="2017-08" db="EMBL/GenBank/DDBJ databases">
        <title>Harnessing the power of phylogenomics to disentangle the directionality and signatures of interkingdom host jumping in the parasitic fungal genus Tolypocladium.</title>
        <authorList>
            <person name="Quandt C.A."/>
            <person name="Patterson W."/>
            <person name="Spatafora J.W."/>
        </authorList>
    </citation>
    <scope>NUCLEOTIDE SEQUENCE [LARGE SCALE GENOMIC DNA]</scope>
    <source>
        <strain evidence="3 4">CBS 113982</strain>
    </source>
</reference>
<name>A0A2K3Q8U3_9HYPO</name>
<accession>A0A2K3Q8U3</accession>
<dbReference type="AlphaFoldDB" id="A0A2K3Q8U3"/>
<feature type="region of interest" description="Disordered" evidence="2">
    <location>
        <begin position="182"/>
        <end position="225"/>
    </location>
</feature>
<feature type="region of interest" description="Disordered" evidence="2">
    <location>
        <begin position="1"/>
        <end position="67"/>
    </location>
</feature>
<proteinExistence type="predicted"/>
<dbReference type="Gene3D" id="2.130.10.10">
    <property type="entry name" value="YVTN repeat-like/Quinoprotein amine dehydrogenase"/>
    <property type="match status" value="1"/>
</dbReference>
<dbReference type="PANTHER" id="PTHR43991">
    <property type="entry name" value="WD REPEAT PROTEIN (AFU_ORTHOLOGUE AFUA_8G05640)-RELATED"/>
    <property type="match status" value="1"/>
</dbReference>
<feature type="repeat" description="WD" evidence="1">
    <location>
        <begin position="594"/>
        <end position="626"/>
    </location>
</feature>
<keyword evidence="4" id="KW-1185">Reference proteome</keyword>
<dbReference type="InterPro" id="IPR015943">
    <property type="entry name" value="WD40/YVTN_repeat-like_dom_sf"/>
</dbReference>
<dbReference type="SMART" id="SM00320">
    <property type="entry name" value="WD40"/>
    <property type="match status" value="1"/>
</dbReference>
<feature type="compositionally biased region" description="Basic and acidic residues" evidence="2">
    <location>
        <begin position="38"/>
        <end position="47"/>
    </location>
</feature>
<organism evidence="3 4">
    <name type="scientific">Tolypocladium capitatum</name>
    <dbReference type="NCBI Taxonomy" id="45235"/>
    <lineage>
        <taxon>Eukaryota</taxon>
        <taxon>Fungi</taxon>
        <taxon>Dikarya</taxon>
        <taxon>Ascomycota</taxon>
        <taxon>Pezizomycotina</taxon>
        <taxon>Sordariomycetes</taxon>
        <taxon>Hypocreomycetidae</taxon>
        <taxon>Hypocreales</taxon>
        <taxon>Ophiocordycipitaceae</taxon>
        <taxon>Tolypocladium</taxon>
    </lineage>
</organism>
<dbReference type="InterPro" id="IPR001680">
    <property type="entry name" value="WD40_rpt"/>
</dbReference>
<dbReference type="Proteomes" id="UP000236621">
    <property type="component" value="Unassembled WGS sequence"/>
</dbReference>
<dbReference type="PANTHER" id="PTHR43991:SF12">
    <property type="entry name" value="WD REPEAT PROTEIN (AFU_ORTHOLOGUE AFUA_8G05640)"/>
    <property type="match status" value="1"/>
</dbReference>
<evidence type="ECO:0000256" key="2">
    <source>
        <dbReference type="SAM" id="MobiDB-lite"/>
    </source>
</evidence>
<evidence type="ECO:0000313" key="4">
    <source>
        <dbReference type="Proteomes" id="UP000236621"/>
    </source>
</evidence>
<dbReference type="EMBL" id="NRSZ01001008">
    <property type="protein sequence ID" value="PNY23924.1"/>
    <property type="molecule type" value="Genomic_DNA"/>
</dbReference>
<evidence type="ECO:0000313" key="3">
    <source>
        <dbReference type="EMBL" id="PNY23924.1"/>
    </source>
</evidence>
<dbReference type="OrthoDB" id="20669at2759"/>
<keyword evidence="1" id="KW-0853">WD repeat</keyword>
<dbReference type="InterPro" id="IPR036322">
    <property type="entry name" value="WD40_repeat_dom_sf"/>
</dbReference>
<feature type="compositionally biased region" description="Low complexity" evidence="2">
    <location>
        <begin position="49"/>
        <end position="61"/>
    </location>
</feature>
<dbReference type="SUPFAM" id="SSF50978">
    <property type="entry name" value="WD40 repeat-like"/>
    <property type="match status" value="1"/>
</dbReference>
<dbReference type="PROSITE" id="PS50082">
    <property type="entry name" value="WD_REPEATS_2"/>
    <property type="match status" value="1"/>
</dbReference>
<feature type="compositionally biased region" description="Acidic residues" evidence="2">
    <location>
        <begin position="15"/>
        <end position="27"/>
    </location>
</feature>
<evidence type="ECO:0000256" key="1">
    <source>
        <dbReference type="PROSITE-ProRule" id="PRU00221"/>
    </source>
</evidence>
<gene>
    <name evidence="3" type="ORF">TCAP_06129</name>
</gene>
<protein>
    <submittedName>
        <fullName evidence="3">WD repeat-containing protein</fullName>
    </submittedName>
</protein>
<comment type="caution">
    <text evidence="3">The sequence shown here is derived from an EMBL/GenBank/DDBJ whole genome shotgun (WGS) entry which is preliminary data.</text>
</comment>
<feature type="compositionally biased region" description="Acidic residues" evidence="2">
    <location>
        <begin position="192"/>
        <end position="206"/>
    </location>
</feature>
<dbReference type="PROSITE" id="PS50294">
    <property type="entry name" value="WD_REPEATS_REGION"/>
    <property type="match status" value="1"/>
</dbReference>